<dbReference type="Proteomes" id="UP000676336">
    <property type="component" value="Unassembled WGS sequence"/>
</dbReference>
<feature type="non-terminal residue" evidence="1">
    <location>
        <position position="1"/>
    </location>
</feature>
<evidence type="ECO:0000313" key="1">
    <source>
        <dbReference type="EMBL" id="CAF4639863.1"/>
    </source>
</evidence>
<name>A0A8S2ZXU7_9BILA</name>
<organism evidence="1 2">
    <name type="scientific">Rotaria magnacalcarata</name>
    <dbReference type="NCBI Taxonomy" id="392030"/>
    <lineage>
        <taxon>Eukaryota</taxon>
        <taxon>Metazoa</taxon>
        <taxon>Spiralia</taxon>
        <taxon>Gnathifera</taxon>
        <taxon>Rotifera</taxon>
        <taxon>Eurotatoria</taxon>
        <taxon>Bdelloidea</taxon>
        <taxon>Philodinida</taxon>
        <taxon>Philodinidae</taxon>
        <taxon>Rotaria</taxon>
    </lineage>
</organism>
<dbReference type="EMBL" id="CAJOBI010112546">
    <property type="protein sequence ID" value="CAF4639863.1"/>
    <property type="molecule type" value="Genomic_DNA"/>
</dbReference>
<proteinExistence type="predicted"/>
<gene>
    <name evidence="1" type="ORF">SMN809_LOCUS40639</name>
</gene>
<reference evidence="1" key="1">
    <citation type="submission" date="2021-02" db="EMBL/GenBank/DDBJ databases">
        <authorList>
            <person name="Nowell W R."/>
        </authorList>
    </citation>
    <scope>NUCLEOTIDE SEQUENCE</scope>
</reference>
<protein>
    <submittedName>
        <fullName evidence="1">Uncharacterized protein</fullName>
    </submittedName>
</protein>
<sequence>TNLAVKQEKCVSDIMREAFQLLSYWPLDHHHGLVTTENEQQIHHSHINMDEHLMF</sequence>
<evidence type="ECO:0000313" key="2">
    <source>
        <dbReference type="Proteomes" id="UP000676336"/>
    </source>
</evidence>
<accession>A0A8S2ZXU7</accession>
<dbReference type="AlphaFoldDB" id="A0A8S2ZXU7"/>
<comment type="caution">
    <text evidence="1">The sequence shown here is derived from an EMBL/GenBank/DDBJ whole genome shotgun (WGS) entry which is preliminary data.</text>
</comment>